<feature type="region of interest" description="Disordered" evidence="1">
    <location>
        <begin position="260"/>
        <end position="284"/>
    </location>
</feature>
<feature type="compositionally biased region" description="Low complexity" evidence="1">
    <location>
        <begin position="58"/>
        <end position="69"/>
    </location>
</feature>
<feature type="compositionally biased region" description="Pro residues" evidence="1">
    <location>
        <begin position="1"/>
        <end position="12"/>
    </location>
</feature>
<proteinExistence type="predicted"/>
<keyword evidence="2" id="KW-0449">Lipoprotein</keyword>
<evidence type="ECO:0000313" key="2">
    <source>
        <dbReference type="EMBL" id="EDY55427.1"/>
    </source>
</evidence>
<evidence type="ECO:0000256" key="1">
    <source>
        <dbReference type="SAM" id="MobiDB-lite"/>
    </source>
</evidence>
<name>B5HRH2_STRX2</name>
<dbReference type="EMBL" id="CM000951">
    <property type="protein sequence ID" value="EDY55427.1"/>
    <property type="molecule type" value="Genomic_DNA"/>
</dbReference>
<protein>
    <submittedName>
        <fullName evidence="2">Lipoprotein</fullName>
    </submittedName>
</protein>
<evidence type="ECO:0000313" key="3">
    <source>
        <dbReference type="Proteomes" id="UP000002785"/>
    </source>
</evidence>
<feature type="region of interest" description="Disordered" evidence="1">
    <location>
        <begin position="38"/>
        <end position="69"/>
    </location>
</feature>
<reference evidence="2" key="1">
    <citation type="submission" date="2009-10" db="EMBL/GenBank/DDBJ databases">
        <title>The genome sequence of Streptomyces sviceus strain ATCC 29083.</title>
        <authorList>
            <consortium name="The Broad Institute Genome Sequencing Platform"/>
            <consortium name="Broad Institute Microbial Sequencing Center"/>
            <person name="Fischbach M."/>
            <person name="Godfrey P."/>
            <person name="Ward D."/>
            <person name="Young S."/>
            <person name="Zeng Q."/>
            <person name="Koehrsen M."/>
            <person name="Alvarado L."/>
            <person name="Berlin A.M."/>
            <person name="Bochicchio J."/>
            <person name="Borenstein D."/>
            <person name="Chapman S.B."/>
            <person name="Chen Z."/>
            <person name="Engels R."/>
            <person name="Freedman E."/>
            <person name="Gellesch M."/>
            <person name="Goldberg J."/>
            <person name="Griggs A."/>
            <person name="Gujja S."/>
            <person name="Heilman E.R."/>
            <person name="Heiman D.I."/>
            <person name="Hepburn T.A."/>
            <person name="Howarth C."/>
            <person name="Jen D."/>
            <person name="Larson L."/>
            <person name="Lewis B."/>
            <person name="Mehta T."/>
            <person name="Park D."/>
            <person name="Pearson M."/>
            <person name="Richards J."/>
            <person name="Roberts A."/>
            <person name="Saif S."/>
            <person name="Shea T.D."/>
            <person name="Shenoy N."/>
            <person name="Sisk P."/>
            <person name="Stolte C."/>
            <person name="Sykes S.N."/>
            <person name="Thomson T."/>
            <person name="Walk T."/>
            <person name="White J."/>
            <person name="Yandava C."/>
            <person name="Straight P."/>
            <person name="Clardy J."/>
            <person name="Hung D."/>
            <person name="Kolter R."/>
            <person name="Mekalanos J."/>
            <person name="Walker S."/>
            <person name="Walsh C.T."/>
            <person name="Wieland-Brown L.C."/>
            <person name="Haas B."/>
            <person name="Nusbaum C."/>
            <person name="Birren B."/>
        </authorList>
    </citation>
    <scope>NUCLEOTIDE SEQUENCE [LARGE SCALE GENOMIC DNA]</scope>
    <source>
        <strain evidence="2">ATCC 29083</strain>
    </source>
</reference>
<feature type="region of interest" description="Disordered" evidence="1">
    <location>
        <begin position="1"/>
        <end position="20"/>
    </location>
</feature>
<keyword evidence="3" id="KW-1185">Reference proteome</keyword>
<dbReference type="eggNOG" id="ENOG5032HPK">
    <property type="taxonomic scope" value="Bacteria"/>
</dbReference>
<accession>B5HRH2</accession>
<dbReference type="HOGENOM" id="CLU_068258_0_0_11"/>
<organism evidence="2 3">
    <name type="scientific">Streptomyces sviceus (strain ATCC 29083 / DSM 924 / JCM 4929 / NBRC 13980 / NCIMB 11184 / NRRL 5439 / UC 5370)</name>
    <dbReference type="NCBI Taxonomy" id="463191"/>
    <lineage>
        <taxon>Bacteria</taxon>
        <taxon>Bacillati</taxon>
        <taxon>Actinomycetota</taxon>
        <taxon>Actinomycetes</taxon>
        <taxon>Kitasatosporales</taxon>
        <taxon>Streptomycetaceae</taxon>
        <taxon>Streptomyces</taxon>
    </lineage>
</organism>
<dbReference type="AlphaFoldDB" id="B5HRH2"/>
<sequence length="284" mass="29414">MWHGSRPPPPGDPVTTHRSLRPLRVLAPALATGVLLTTAGCSDGEDSGPDRADTTRISSSPLAQASPAPLTAAGARAALVTEADLEDDWTQVKNAATWRDSLLVGKVDVADFITAKTNAADCQKFLDRLYGDDLLGKPSGASALTGFEQGDSRLLYQVAAYERAGLDKSFAWLKSLPVKCDQFTAKDTSGAPRTVQVIERSLPKGGDAQQGLRVTVQGTSGGAPATLTLDVAAVRVGTDAITLTNGGLDGVDGDSTEQAAKLGTARLKDVHAGRTPAADPGEVD</sequence>
<gene>
    <name evidence="2" type="ORF">SSEG_02007</name>
</gene>
<dbReference type="Proteomes" id="UP000002785">
    <property type="component" value="Chromosome"/>
</dbReference>